<comment type="subunit">
    <text evidence="6">V-ATPase is a heteromultimeric enzyme made up of two complexes: the ATP-hydrolytic V1 complex and the proton translocation V0 complex. The V1 complex consists of three catalytic AB heterodimers that form a heterohexamer, three peripheral stalks each consisting of EG heterodimers, one central rotor including subunits D and F, and the regulatory subunits C and H. The proton translocation complex V0 consists of the proton transport subunit a, a ring of proteolipid subunits c9c'', rotary subunit d, subunits e and f, and two accessory subunits.</text>
</comment>
<keyword evidence="9" id="KW-1185">Reference proteome</keyword>
<dbReference type="Pfam" id="PF03223">
    <property type="entry name" value="V-ATPase_C"/>
    <property type="match status" value="1"/>
</dbReference>
<evidence type="ECO:0000256" key="5">
    <source>
        <dbReference type="ARBA" id="ARBA00071118"/>
    </source>
</evidence>
<keyword evidence="7" id="KW-0175">Coiled coil</keyword>
<dbReference type="PANTHER" id="PTHR10137:SF0">
    <property type="entry name" value="V-TYPE PROTON ATPASE SUBUNIT C"/>
    <property type="match status" value="1"/>
</dbReference>
<dbReference type="CDD" id="cd14785">
    <property type="entry name" value="V-ATPase_C"/>
    <property type="match status" value="1"/>
</dbReference>
<evidence type="ECO:0000256" key="6">
    <source>
        <dbReference type="RuleBase" id="RU364010"/>
    </source>
</evidence>
<gene>
    <name evidence="8" type="ORF">X975_15173</name>
</gene>
<dbReference type="PANTHER" id="PTHR10137">
    <property type="entry name" value="V-TYPE PROTON ATPASE SUBUNIT C"/>
    <property type="match status" value="1"/>
</dbReference>
<feature type="coiled-coil region" evidence="7">
    <location>
        <begin position="121"/>
        <end position="155"/>
    </location>
</feature>
<sequence>MPEFWLISAPGDKTCQQTWDALNNATRPNNLSMNYKFHVPDLKVGTLDQLVGLTDELSKLDAYVEGIIRKLVSYMQEILEDQKDLLHENLQVNNVDLPTYLQKFTWNMAKYPARQPLPNIADIINKEVQQIEADLKQKSAAYNQLKTSLQNLERKQTGSLLLRSLGDLVKKEHFVLDSEYLTTLLVVVPNALTKDWEKSYEKITDMVVPGSSIRIFHDNEHSLYNVTLFKKWVDKFKANAREKKFIVRDFTYSEKELADGKSQHAKLKSDKSRQLSLLFRWIKVNFSECFVAWIHVKALRVFVESVLRYGLPVNFQAMLLQPLKSTKKLREVLNNLYSHLDSSLASGQIDDIPGGLSSFGVEEYYPYVYFKINIDMIDDVKK</sequence>
<dbReference type="OrthoDB" id="6605928at2759"/>
<evidence type="ECO:0000256" key="4">
    <source>
        <dbReference type="ARBA" id="ARBA00023065"/>
    </source>
</evidence>
<dbReference type="GO" id="GO:0000221">
    <property type="term" value="C:vacuolar proton-transporting V-type ATPase, V1 domain"/>
    <property type="evidence" value="ECO:0007669"/>
    <property type="project" value="TreeGrafter"/>
</dbReference>
<reference evidence="8 9" key="1">
    <citation type="submission" date="2013-11" db="EMBL/GenBank/DDBJ databases">
        <title>Genome sequencing of Stegodyphus mimosarum.</title>
        <authorList>
            <person name="Bechsgaard J."/>
        </authorList>
    </citation>
    <scope>NUCLEOTIDE SEQUENCE [LARGE SCALE GENOMIC DNA]</scope>
</reference>
<feature type="non-terminal residue" evidence="8">
    <location>
        <position position="382"/>
    </location>
</feature>
<accession>A0A087TTV3</accession>
<dbReference type="InterPro" id="IPR036132">
    <property type="entry name" value="Vac_ATP_synth_c_sf"/>
</dbReference>
<dbReference type="SUPFAM" id="SSF118203">
    <property type="entry name" value="Vacuolar ATP synthase subunit C"/>
    <property type="match status" value="1"/>
</dbReference>
<dbReference type="Gene3D" id="3.30.70.100">
    <property type="match status" value="1"/>
</dbReference>
<dbReference type="GO" id="GO:0046961">
    <property type="term" value="F:proton-transporting ATPase activity, rotational mechanism"/>
    <property type="evidence" value="ECO:0007669"/>
    <property type="project" value="InterPro"/>
</dbReference>
<evidence type="ECO:0000256" key="7">
    <source>
        <dbReference type="SAM" id="Coils"/>
    </source>
</evidence>
<evidence type="ECO:0000313" key="8">
    <source>
        <dbReference type="EMBL" id="KFM68542.1"/>
    </source>
</evidence>
<dbReference type="FunFam" id="3.30.70.100:FF:000002">
    <property type="entry name" value="V-type proton ATPase subunit C"/>
    <property type="match status" value="1"/>
</dbReference>
<evidence type="ECO:0000256" key="1">
    <source>
        <dbReference type="ARBA" id="ARBA00006138"/>
    </source>
</evidence>
<dbReference type="InterPro" id="IPR004907">
    <property type="entry name" value="ATPase_V1-cplx_csu"/>
</dbReference>
<dbReference type="STRING" id="407821.A0A087TTV3"/>
<dbReference type="Gene3D" id="3.30.70.1180">
    <property type="entry name" value="Vacuolar atp synthase subunit c, domain 1"/>
    <property type="match status" value="1"/>
</dbReference>
<dbReference type="Gene3D" id="1.20.1460.10">
    <property type="entry name" value="subunit c (vma5p) of the yeast v-atpase, domain 2"/>
    <property type="match status" value="1"/>
</dbReference>
<evidence type="ECO:0000256" key="2">
    <source>
        <dbReference type="ARBA" id="ARBA00022448"/>
    </source>
</evidence>
<keyword evidence="2 6" id="KW-0813">Transport</keyword>
<proteinExistence type="inferred from homology"/>
<dbReference type="GO" id="GO:0005765">
    <property type="term" value="C:lysosomal membrane"/>
    <property type="evidence" value="ECO:0007669"/>
    <property type="project" value="TreeGrafter"/>
</dbReference>
<dbReference type="Proteomes" id="UP000054359">
    <property type="component" value="Unassembled WGS sequence"/>
</dbReference>
<keyword evidence="3 6" id="KW-0375">Hydrogen ion transport</keyword>
<dbReference type="EMBL" id="KK116705">
    <property type="protein sequence ID" value="KFM68542.1"/>
    <property type="molecule type" value="Genomic_DNA"/>
</dbReference>
<evidence type="ECO:0000256" key="3">
    <source>
        <dbReference type="ARBA" id="ARBA00022781"/>
    </source>
</evidence>
<protein>
    <recommendedName>
        <fullName evidence="5 6">V-type proton ATPase subunit C</fullName>
    </recommendedName>
</protein>
<name>A0A087TTV3_STEMI</name>
<comment type="similarity">
    <text evidence="1 6">Belongs to the V-ATPase C subunit family.</text>
</comment>
<dbReference type="AlphaFoldDB" id="A0A087TTV3"/>
<keyword evidence="4 6" id="KW-0406">Ion transport</keyword>
<organism evidence="8 9">
    <name type="scientific">Stegodyphus mimosarum</name>
    <name type="common">African social velvet spider</name>
    <dbReference type="NCBI Taxonomy" id="407821"/>
    <lineage>
        <taxon>Eukaryota</taxon>
        <taxon>Metazoa</taxon>
        <taxon>Ecdysozoa</taxon>
        <taxon>Arthropoda</taxon>
        <taxon>Chelicerata</taxon>
        <taxon>Arachnida</taxon>
        <taxon>Araneae</taxon>
        <taxon>Araneomorphae</taxon>
        <taxon>Entelegynae</taxon>
        <taxon>Eresoidea</taxon>
        <taxon>Eresidae</taxon>
        <taxon>Stegodyphus</taxon>
    </lineage>
</organism>
<dbReference type="OMA" id="VMIWIHV"/>
<evidence type="ECO:0000313" key="9">
    <source>
        <dbReference type="Proteomes" id="UP000054359"/>
    </source>
</evidence>
<comment type="function">
    <text evidence="6">Subunit of the V1 complex of vacuolar(H+)-ATPase (V-ATPase), a multisubunit enzyme composed of a peripheral complex (V1) that hydrolyzes ATP and a membrane integral complex (V0) that translocates protons. V-ATPase is responsible for acidifying and maintaining the pH of intracellular compartments and in some cell types, is targeted to the plasma membrane, where it is responsible for acidifying the extracellular environment. Subunit C is necessary for the assembly of the catalytic sector of the enzyme and is likely to have a specific function in its catalytic activity.</text>
</comment>